<dbReference type="Gene3D" id="3.40.50.970">
    <property type="match status" value="1"/>
</dbReference>
<gene>
    <name evidence="3" type="ORF">B9G39_07615</name>
</gene>
<dbReference type="CDD" id="cd02008">
    <property type="entry name" value="TPP_IOR_alpha"/>
    <property type="match status" value="1"/>
</dbReference>
<dbReference type="InterPro" id="IPR029061">
    <property type="entry name" value="THDP-binding"/>
</dbReference>
<dbReference type="InterPro" id="IPR046667">
    <property type="entry name" value="DUF6537"/>
</dbReference>
<dbReference type="SUPFAM" id="SSF53323">
    <property type="entry name" value="Pyruvate-ferredoxin oxidoreductase, PFOR, domain III"/>
    <property type="match status" value="1"/>
</dbReference>
<dbReference type="CDD" id="cd07034">
    <property type="entry name" value="TPP_PYR_PFOR_IOR-alpha_like"/>
    <property type="match status" value="1"/>
</dbReference>
<keyword evidence="1" id="KW-0560">Oxidoreductase</keyword>
<dbReference type="InterPro" id="IPR051457">
    <property type="entry name" value="2-oxoacid:Fd_oxidoreductase"/>
</dbReference>
<dbReference type="InterPro" id="IPR009014">
    <property type="entry name" value="Transketo_C/PFOR_II"/>
</dbReference>
<dbReference type="InterPro" id="IPR017896">
    <property type="entry name" value="4Fe4S_Fe-S-bd"/>
</dbReference>
<dbReference type="NCBIfam" id="NF009588">
    <property type="entry name" value="PRK13029.1"/>
    <property type="match status" value="1"/>
</dbReference>
<name>A0A4P9VLU0_9GAMM</name>
<dbReference type="PANTHER" id="PTHR48084:SF3">
    <property type="entry name" value="SUBUNIT OF PYRUVATE:FLAVODOXIN OXIDOREDUCTASE"/>
    <property type="match status" value="1"/>
</dbReference>
<keyword evidence="3" id="KW-0670">Pyruvate</keyword>
<dbReference type="Pfam" id="PF20169">
    <property type="entry name" value="DUF6537"/>
    <property type="match status" value="1"/>
</dbReference>
<dbReference type="InterPro" id="IPR019752">
    <property type="entry name" value="Pyrv/ketoisovalerate_OxRed_cat"/>
</dbReference>
<dbReference type="InterPro" id="IPR002869">
    <property type="entry name" value="Pyrv_flavodox_OxRed_cen"/>
</dbReference>
<dbReference type="NCBIfam" id="NF009589">
    <property type="entry name" value="PRK13030.1"/>
    <property type="match status" value="1"/>
</dbReference>
<evidence type="ECO:0000313" key="4">
    <source>
        <dbReference type="Proteomes" id="UP000257039"/>
    </source>
</evidence>
<dbReference type="Pfam" id="PF01558">
    <property type="entry name" value="POR"/>
    <property type="match status" value="1"/>
</dbReference>
<dbReference type="SUPFAM" id="SSF52922">
    <property type="entry name" value="TK C-terminal domain-like"/>
    <property type="match status" value="1"/>
</dbReference>
<dbReference type="InterPro" id="IPR002880">
    <property type="entry name" value="Pyrv_Fd/Flavodoxin_OxRdtase_N"/>
</dbReference>
<reference evidence="3 4" key="1">
    <citation type="submission" date="2017-04" db="EMBL/GenBank/DDBJ databases">
        <title>Draft genome sequence of Zooshikella ganghwensis VG4 isolated from Red Sea sediments.</title>
        <authorList>
            <person name="Rehman Z."/>
            <person name="Alam I."/>
            <person name="Kamau A."/>
            <person name="Bajic V."/>
            <person name="Leiknes T."/>
        </authorList>
    </citation>
    <scope>NUCLEOTIDE SEQUENCE [LARGE SCALE GENOMIC DNA]</scope>
    <source>
        <strain evidence="3 4">VG4</strain>
    </source>
</reference>
<organism evidence="3 4">
    <name type="scientific">Zooshikella ganghwensis</name>
    <dbReference type="NCBI Taxonomy" id="202772"/>
    <lineage>
        <taxon>Bacteria</taxon>
        <taxon>Pseudomonadati</taxon>
        <taxon>Pseudomonadota</taxon>
        <taxon>Gammaproteobacteria</taxon>
        <taxon>Oceanospirillales</taxon>
        <taxon>Zooshikellaceae</taxon>
        <taxon>Zooshikella</taxon>
    </lineage>
</organism>
<keyword evidence="4" id="KW-1185">Reference proteome</keyword>
<evidence type="ECO:0000313" key="3">
    <source>
        <dbReference type="EMBL" id="RDH43317.1"/>
    </source>
</evidence>
<sequence length="1194" mass="131529">MAYTPSEGMRSKLMNLADVNLDDKYTRASGTIHVNGAQAVTRLLMLQQQHDLARGLHTAGFVSGYRGSPLGGLDKTFWQAKKHLKAHHISFQPGINEDLGATAVWGSQQVGLFPGAQYQGVFGLWYGKGPGVDRTGDVFKHANAAGSSPLGGVLALAGDDHACKSSTLPHQSDYAFVDAMIPVLYPGNLQELIDYGLFGYGLSRFSGCWVGVKALADIMDSTMAVSIDNQPLDLSPPPDFILPENGLNIRWPDPPAQQEARLHDFKLPAIHAFVYHHQLDQVKLKPTHPPTLGIVTSGKSYYDTLQALELLGITQQEAAAAGIGIYKAGLVWPLEPMRITAFAKQYPRIWVVEEKRPLLEDQLRQLLYHLPDTQRPQIMGKTSPLSASTGLTGKLELSAGIIAQALGQSLITCLPQHSALKRRLAYLQQAPNQEAATPSVQRAPHYCSGCPHNTSTKVPEGSRATGGIGCHYMVTWMDRNTDTFTQMGGEGVTWIGQAPFTETSHIFQNLGDGTYYHSGILAIRAAVAAKVNITFKVLYNDAVAMTGGQPVDGPLSVGQITQQVAAEGVTKTVVVTDTPEAYQHPKDFAPGVEVFNRDALDHVQKVMRETEGTTVLIYAQTCAAEKRRRRKRNAFPDPAKRLVIHPEVCEGCGDCGQQSGCLSIQPKMTPLGRKRAIDQSSCNKDYSCNQGFCPSFITVKGGQLRKGKQINTDWSAPLPEPTPLPLDQPYNILVTGIGGTGVVTIGALLGMAAHLESKGFSVLDQTGLAQKYGGVTSHIRIAPHQHQINSVRTPSKSTDLLLACDLMVAAQQDVLEKLHLKTAGVINNYLTMPAAFTRDADFNLPSTEILSQVQQALAPDQQWAIDAHTVASKLLGDAIACNLFIVGVAYQHGLLPVSADAINKAIELNNVAVTLNQQAFLWGRRYAHCPEEVMQQLSETNDAQEQATPIQLISDLNTIITEQRKRLIAYQNQRYANRFEQLVRRVQQREDALKCGDQLSRQIALSYAHLLAYKDEYEVARLFSLPSFQEYLDAQFTGHYKLEFNLAPPLFNRRDPFTGLPRKRAYSGWLKSAFKLLQHGKHLRGTPFDPFSWTKDRRFERQLIQQFEHSVSLIITHLTSQNYATALKWAALIPQIRGYGHIKMANYQRVANTLTSLLETFTTPSMIDISQQPVSPTQKPAQQEKAVNFYEVRT</sequence>
<feature type="domain" description="4Fe-4S ferredoxin-type" evidence="2">
    <location>
        <begin position="640"/>
        <end position="671"/>
    </location>
</feature>
<dbReference type="GO" id="GO:0016903">
    <property type="term" value="F:oxidoreductase activity, acting on the aldehyde or oxo group of donors"/>
    <property type="evidence" value="ECO:0007669"/>
    <property type="project" value="InterPro"/>
</dbReference>
<dbReference type="EMBL" id="NDXW01000001">
    <property type="protein sequence ID" value="RDH43317.1"/>
    <property type="molecule type" value="Genomic_DNA"/>
</dbReference>
<dbReference type="SUPFAM" id="SSF52518">
    <property type="entry name" value="Thiamin diphosphate-binding fold (THDP-binding)"/>
    <property type="match status" value="2"/>
</dbReference>
<dbReference type="Gene3D" id="3.40.920.10">
    <property type="entry name" value="Pyruvate-ferredoxin oxidoreductase, PFOR, domain III"/>
    <property type="match status" value="1"/>
</dbReference>
<evidence type="ECO:0000259" key="2">
    <source>
        <dbReference type="PROSITE" id="PS51379"/>
    </source>
</evidence>
<protein>
    <submittedName>
        <fullName evidence="3">Indolepyruvate ferredoxin oxidoreductase family protein</fullName>
    </submittedName>
</protein>
<dbReference type="PANTHER" id="PTHR48084">
    <property type="entry name" value="2-OXOGLUTARATE OXIDOREDUCTASE SUBUNIT KORB-RELATED"/>
    <property type="match status" value="1"/>
</dbReference>
<accession>A0A4P9VLU0</accession>
<comment type="caution">
    <text evidence="3">The sequence shown here is derived from an EMBL/GenBank/DDBJ whole genome shotgun (WGS) entry which is preliminary data.</text>
</comment>
<proteinExistence type="predicted"/>
<dbReference type="Proteomes" id="UP000257039">
    <property type="component" value="Unassembled WGS sequence"/>
</dbReference>
<dbReference type="AlphaFoldDB" id="A0A4P9VLU0"/>
<evidence type="ECO:0000256" key="1">
    <source>
        <dbReference type="ARBA" id="ARBA00023002"/>
    </source>
</evidence>
<dbReference type="PROSITE" id="PS51379">
    <property type="entry name" value="4FE4S_FER_2"/>
    <property type="match status" value="1"/>
</dbReference>